<feature type="transmembrane region" description="Helical" evidence="1">
    <location>
        <begin position="298"/>
        <end position="319"/>
    </location>
</feature>
<feature type="transmembrane region" description="Helical" evidence="1">
    <location>
        <begin position="255"/>
        <end position="286"/>
    </location>
</feature>
<dbReference type="AlphaFoldDB" id="A0A1C3Y7U4"/>
<keyword evidence="1" id="KW-0812">Transmembrane</keyword>
<name>A0A1C3Y7U4_9HYPH</name>
<reference evidence="2 3" key="1">
    <citation type="submission" date="2016-08" db="EMBL/GenBank/DDBJ databases">
        <authorList>
            <person name="Seilhamer J.J."/>
        </authorList>
    </citation>
    <scope>NUCLEOTIDE SEQUENCE [LARGE SCALE GENOMIC DNA]</scope>
    <source>
        <strain evidence="2 3">HBR26</strain>
    </source>
</reference>
<feature type="transmembrane region" description="Helical" evidence="1">
    <location>
        <begin position="87"/>
        <end position="113"/>
    </location>
</feature>
<feature type="transmembrane region" description="Helical" evidence="1">
    <location>
        <begin position="141"/>
        <end position="159"/>
    </location>
</feature>
<dbReference type="RefSeq" id="WP_092752843.1">
    <property type="nucleotide sequence ID" value="NZ_FMAJ01000011.1"/>
</dbReference>
<dbReference type="STRING" id="1138170.GA0061105_11146"/>
<feature type="transmembrane region" description="Helical" evidence="1">
    <location>
        <begin position="56"/>
        <end position="81"/>
    </location>
</feature>
<feature type="transmembrane region" description="Helical" evidence="1">
    <location>
        <begin position="224"/>
        <end position="243"/>
    </location>
</feature>
<accession>A0A1C3Y7U4</accession>
<keyword evidence="1" id="KW-1133">Transmembrane helix</keyword>
<organism evidence="2 3">
    <name type="scientific">Rhizobium aethiopicum</name>
    <dbReference type="NCBI Taxonomy" id="1138170"/>
    <lineage>
        <taxon>Bacteria</taxon>
        <taxon>Pseudomonadati</taxon>
        <taxon>Pseudomonadota</taxon>
        <taxon>Alphaproteobacteria</taxon>
        <taxon>Hyphomicrobiales</taxon>
        <taxon>Rhizobiaceae</taxon>
        <taxon>Rhizobium/Agrobacterium group</taxon>
        <taxon>Rhizobium</taxon>
    </lineage>
</organism>
<dbReference type="EMBL" id="FMAJ01000011">
    <property type="protein sequence ID" value="SCB60475.1"/>
    <property type="molecule type" value="Genomic_DNA"/>
</dbReference>
<keyword evidence="1" id="KW-0472">Membrane</keyword>
<sequence>MSIEPLGFIVLLLGLLAMVNGARFAVTTLCLLTLLGAAAALQLPALGGSSIQPSHLLLLFIVAATLLRPVQTQAALASIAYPGPGFWFAAYVLFSVVSSFFLPRIFAGATLVYSSARDATGMMSTVAAPLSPGSSNLSQSVYLLGDLACFAVVAGLARLGYQRFIAQQLIVASIACFALALLDIGTFLTGQSYLLDVIRNANYTMHTAETISGFKRIVGAFPEASIYGTVALAYFSFTLLLWLERVRSRMAGMATLFIGPTILLCTSTTAYIAGLFVVCMFVLFCFKRLIAGSAKTSHVTFLAITLFLIPCAIVALSLAPDAWDSIASLVNTTLSDKLQSQSGEERTAWNTLALIAFVDTSTFGAGLGTVRASSFIAALLSNVGLTGTLLFVAFLYSLVRASGRHVSGDRETHAIGNAAIMASISQIASAAISGSGTDLGLLFSTTAGLAAGCLAEPCTWRLRAPRPLAIRHPPEASASLRRSPVFATR</sequence>
<protein>
    <submittedName>
        <fullName evidence="2">Uncharacterized protein</fullName>
    </submittedName>
</protein>
<dbReference type="Proteomes" id="UP000198723">
    <property type="component" value="Unassembled WGS sequence"/>
</dbReference>
<feature type="transmembrane region" description="Helical" evidence="1">
    <location>
        <begin position="165"/>
        <end position="189"/>
    </location>
</feature>
<evidence type="ECO:0000313" key="2">
    <source>
        <dbReference type="EMBL" id="SCB60475.1"/>
    </source>
</evidence>
<feature type="transmembrane region" description="Helical" evidence="1">
    <location>
        <begin position="375"/>
        <end position="399"/>
    </location>
</feature>
<evidence type="ECO:0000313" key="3">
    <source>
        <dbReference type="Proteomes" id="UP000198723"/>
    </source>
</evidence>
<gene>
    <name evidence="2" type="ORF">GA0061105_11146</name>
</gene>
<proteinExistence type="predicted"/>
<evidence type="ECO:0000256" key="1">
    <source>
        <dbReference type="SAM" id="Phobius"/>
    </source>
</evidence>